<evidence type="ECO:0000259" key="2">
    <source>
        <dbReference type="Pfam" id="PF14067"/>
    </source>
</evidence>
<accession>A0A856MK33</accession>
<keyword evidence="1" id="KW-0812">Transmembrane</keyword>
<keyword evidence="1" id="KW-0472">Membrane</keyword>
<name>A0A856MK33_9CYAN</name>
<evidence type="ECO:0000313" key="3">
    <source>
        <dbReference type="EMBL" id="QDL09527.1"/>
    </source>
</evidence>
<proteinExistence type="predicted"/>
<keyword evidence="1" id="KW-1133">Transmembrane helix</keyword>
<feature type="domain" description="LssY-like C-terminal" evidence="2">
    <location>
        <begin position="50"/>
        <end position="232"/>
    </location>
</feature>
<dbReference type="EMBL" id="CP030118">
    <property type="protein sequence ID" value="QDL09527.1"/>
    <property type="molecule type" value="Genomic_DNA"/>
</dbReference>
<dbReference type="KEGG" id="bsen:DP114_17970"/>
<dbReference type="Pfam" id="PF14067">
    <property type="entry name" value="LssY_C"/>
    <property type="match status" value="1"/>
</dbReference>
<evidence type="ECO:0000256" key="1">
    <source>
        <dbReference type="SAM" id="Phobius"/>
    </source>
</evidence>
<feature type="transmembrane region" description="Helical" evidence="1">
    <location>
        <begin position="16"/>
        <end position="39"/>
    </location>
</feature>
<gene>
    <name evidence="3" type="ORF">DP114_17970</name>
</gene>
<dbReference type="RefSeq" id="WP_171976714.1">
    <property type="nucleotide sequence ID" value="NZ_CAWOXK010000001.1"/>
</dbReference>
<dbReference type="AlphaFoldDB" id="A0A856MK33"/>
<reference evidence="3 4" key="1">
    <citation type="submission" date="2018-06" db="EMBL/GenBank/DDBJ databases">
        <title>Comparative genomics of Brasilonema spp. strains.</title>
        <authorList>
            <person name="Alvarenga D.O."/>
            <person name="Fiore M.F."/>
            <person name="Varani A.M."/>
        </authorList>
    </citation>
    <scope>NUCLEOTIDE SEQUENCE [LARGE SCALE GENOMIC DNA]</scope>
    <source>
        <strain evidence="3 4">CENA114</strain>
    </source>
</reference>
<evidence type="ECO:0000313" key="4">
    <source>
        <dbReference type="Proteomes" id="UP000503129"/>
    </source>
</evidence>
<dbReference type="InterPro" id="IPR025902">
    <property type="entry name" value="LssY-like-C_dom"/>
</dbReference>
<keyword evidence="4" id="KW-1185">Reference proteome</keyword>
<protein>
    <recommendedName>
        <fullName evidence="2">LssY-like C-terminal domain-containing protein</fullName>
    </recommendedName>
</protein>
<organism evidence="3 4">
    <name type="scientific">Brasilonema sennae CENA114</name>
    <dbReference type="NCBI Taxonomy" id="415709"/>
    <lineage>
        <taxon>Bacteria</taxon>
        <taxon>Bacillati</taxon>
        <taxon>Cyanobacteriota</taxon>
        <taxon>Cyanophyceae</taxon>
        <taxon>Nostocales</taxon>
        <taxon>Scytonemataceae</taxon>
        <taxon>Brasilonema</taxon>
        <taxon>Bromeliae group (in: Brasilonema)</taxon>
    </lineage>
</organism>
<dbReference type="Proteomes" id="UP000503129">
    <property type="component" value="Chromosome"/>
</dbReference>
<sequence length="274" mass="30589">MPSKVQTSVQSHHRRLWIWLIVIPGLYLLLAYVVLPALWRHYEHNSKLEHSPKTTQTAEGIPGDPLNVGLVGTKVEVVQAILAAGWYPADPITFKSSVGIAKSVLLKRPYPNAPVSNLYFLGRKQDLAFELPVGNSAKERHHVRLWQTNNLSADGRPLWLGSATFDISVELSRFTGQITHHIDSNIDAERDNFIQSLEKAHLFTNLYQVTGVGATLLGRNGGGDWYNTDGELTVGVLSLNNTVQSITPTRLTNPAPVEIKNRAWLWLRHLLTNK</sequence>